<dbReference type="OrthoDB" id="8686772at2"/>
<protein>
    <recommendedName>
        <fullName evidence="3">Vgr related protein</fullName>
    </recommendedName>
</protein>
<dbReference type="AlphaFoldDB" id="A0A345Y6E9"/>
<gene>
    <name evidence="1" type="ORF">DWG20_08665</name>
</gene>
<proteinExistence type="predicted"/>
<accession>A0A345Y6E9</accession>
<dbReference type="Proteomes" id="UP000254537">
    <property type="component" value="Chromosome"/>
</dbReference>
<dbReference type="RefSeq" id="WP_115433433.1">
    <property type="nucleotide sequence ID" value="NZ_CP031337.1"/>
</dbReference>
<evidence type="ECO:0000313" key="1">
    <source>
        <dbReference type="EMBL" id="AXK39501.1"/>
    </source>
</evidence>
<reference evidence="1 2" key="1">
    <citation type="submission" date="2018-07" db="EMBL/GenBank/DDBJ databases">
        <title>Crenobacter cavernae sp. nov., isolated from a karst cave.</title>
        <authorList>
            <person name="Zhu H."/>
        </authorList>
    </citation>
    <scope>NUCLEOTIDE SEQUENCE [LARGE SCALE GENOMIC DNA]</scope>
    <source>
        <strain evidence="1 2">K1W11S-77</strain>
    </source>
</reference>
<dbReference type="KEGG" id="ccah:DWG20_08665"/>
<organism evidence="1 2">
    <name type="scientific">Crenobacter cavernae</name>
    <dbReference type="NCBI Taxonomy" id="2290923"/>
    <lineage>
        <taxon>Bacteria</taxon>
        <taxon>Pseudomonadati</taxon>
        <taxon>Pseudomonadota</taxon>
        <taxon>Betaproteobacteria</taxon>
        <taxon>Neisseriales</taxon>
        <taxon>Neisseriaceae</taxon>
        <taxon>Crenobacter</taxon>
    </lineage>
</organism>
<name>A0A345Y6E9_9NEIS</name>
<dbReference type="EMBL" id="CP031337">
    <property type="protein sequence ID" value="AXK39501.1"/>
    <property type="molecule type" value="Genomic_DNA"/>
</dbReference>
<evidence type="ECO:0008006" key="3">
    <source>
        <dbReference type="Google" id="ProtNLM"/>
    </source>
</evidence>
<evidence type="ECO:0000313" key="2">
    <source>
        <dbReference type="Proteomes" id="UP000254537"/>
    </source>
</evidence>
<sequence length="216" mass="23690">MAGRPLSVGERALVASLYGAALDPAPLRLVPRARFPFWTRPMAWRNTVWLTAPLYRGDYSICCARLAEGSAEDLAALHTWLHELVHVWQAQQGAPLLTRGFAIGVVGSLPFTVDPYLYSLDAGRFADYGLEQQAALWSDYQLLSLLPDSAALAWRLARDNIGWRRVLASSGEACAALKAQRPVLLAEYRAVLAEPLADPGCYRGKTACLGRVRPLT</sequence>